<name>A0AAW0R1N8_9PEZI</name>
<protein>
    <submittedName>
        <fullName evidence="2">Uncharacterized protein</fullName>
    </submittedName>
</protein>
<keyword evidence="3" id="KW-1185">Reference proteome</keyword>
<feature type="region of interest" description="Disordered" evidence="1">
    <location>
        <begin position="34"/>
        <end position="94"/>
    </location>
</feature>
<proteinExistence type="predicted"/>
<feature type="compositionally biased region" description="Polar residues" evidence="1">
    <location>
        <begin position="58"/>
        <end position="80"/>
    </location>
</feature>
<dbReference type="Proteomes" id="UP001392437">
    <property type="component" value="Unassembled WGS sequence"/>
</dbReference>
<accession>A0AAW0R1N8</accession>
<feature type="compositionally biased region" description="Basic and acidic residues" evidence="1">
    <location>
        <begin position="42"/>
        <end position="57"/>
    </location>
</feature>
<comment type="caution">
    <text evidence="2">The sequence shown here is derived from an EMBL/GenBank/DDBJ whole genome shotgun (WGS) entry which is preliminary data.</text>
</comment>
<evidence type="ECO:0000313" key="3">
    <source>
        <dbReference type="Proteomes" id="UP001392437"/>
    </source>
</evidence>
<organism evidence="2 3">
    <name type="scientific">Apiospora kogelbergensis</name>
    <dbReference type="NCBI Taxonomy" id="1337665"/>
    <lineage>
        <taxon>Eukaryota</taxon>
        <taxon>Fungi</taxon>
        <taxon>Dikarya</taxon>
        <taxon>Ascomycota</taxon>
        <taxon>Pezizomycotina</taxon>
        <taxon>Sordariomycetes</taxon>
        <taxon>Xylariomycetidae</taxon>
        <taxon>Amphisphaeriales</taxon>
        <taxon>Apiosporaceae</taxon>
        <taxon>Apiospora</taxon>
    </lineage>
</organism>
<reference evidence="2 3" key="1">
    <citation type="submission" date="2023-01" db="EMBL/GenBank/DDBJ databases">
        <title>Analysis of 21 Apiospora genomes using comparative genomics revels a genus with tremendous synthesis potential of carbohydrate active enzymes and secondary metabolites.</title>
        <authorList>
            <person name="Sorensen T."/>
        </authorList>
    </citation>
    <scope>NUCLEOTIDE SEQUENCE [LARGE SCALE GENOMIC DNA]</scope>
    <source>
        <strain evidence="2 3">CBS 117206</strain>
    </source>
</reference>
<sequence length="94" mass="9824">MLFIRQTLRATTRTTVPNAAASAVCARFRFASSTVGGTSTDLRSEKTDPAKVQKPNETRQTNASGQKADQAAKGSTQQNAGGKGDNAGSGQEKH</sequence>
<dbReference type="AlphaFoldDB" id="A0AAW0R1N8"/>
<evidence type="ECO:0000313" key="2">
    <source>
        <dbReference type="EMBL" id="KAK8121128.1"/>
    </source>
</evidence>
<gene>
    <name evidence="2" type="ORF">PG999_005248</name>
</gene>
<evidence type="ECO:0000256" key="1">
    <source>
        <dbReference type="SAM" id="MobiDB-lite"/>
    </source>
</evidence>
<dbReference type="EMBL" id="JAQQWP010000004">
    <property type="protein sequence ID" value="KAK8121128.1"/>
    <property type="molecule type" value="Genomic_DNA"/>
</dbReference>